<keyword evidence="5" id="KW-0566">Pantothenate biosynthesis</keyword>
<dbReference type="Gene3D" id="3.40.50.720">
    <property type="entry name" value="NAD(P)-binding Rossmann-like Domain"/>
    <property type="match status" value="1"/>
</dbReference>
<dbReference type="Proteomes" id="UP000231553">
    <property type="component" value="Unassembled WGS sequence"/>
</dbReference>
<evidence type="ECO:0000259" key="11">
    <source>
        <dbReference type="Pfam" id="PF08546"/>
    </source>
</evidence>
<evidence type="ECO:0000256" key="7">
    <source>
        <dbReference type="ARBA" id="ARBA00023002"/>
    </source>
</evidence>
<dbReference type="InterPro" id="IPR013752">
    <property type="entry name" value="KPA_reductase"/>
</dbReference>
<dbReference type="InterPro" id="IPR013328">
    <property type="entry name" value="6PGD_dom2"/>
</dbReference>
<gene>
    <name evidence="12" type="ORF">CVM52_12340</name>
</gene>
<evidence type="ECO:0000313" key="13">
    <source>
        <dbReference type="Proteomes" id="UP000231553"/>
    </source>
</evidence>
<keyword evidence="6" id="KW-0521">NADP</keyword>
<proteinExistence type="inferred from homology"/>
<evidence type="ECO:0000256" key="9">
    <source>
        <dbReference type="ARBA" id="ARBA00048793"/>
    </source>
</evidence>
<dbReference type="InterPro" id="IPR008927">
    <property type="entry name" value="6-PGluconate_DH-like_C_sf"/>
</dbReference>
<name>A0A2M8J0Q0_9RHOB</name>
<dbReference type="Gene3D" id="1.10.1040.10">
    <property type="entry name" value="N-(1-d-carboxylethyl)-l-norvaline Dehydrogenase, domain 2"/>
    <property type="match status" value="1"/>
</dbReference>
<dbReference type="InterPro" id="IPR036291">
    <property type="entry name" value="NAD(P)-bd_dom_sf"/>
</dbReference>
<accession>A0A2M8J0Q0</accession>
<dbReference type="GO" id="GO:0008677">
    <property type="term" value="F:2-dehydropantoate 2-reductase activity"/>
    <property type="evidence" value="ECO:0007669"/>
    <property type="project" value="UniProtKB-EC"/>
</dbReference>
<comment type="caution">
    <text evidence="12">The sequence shown here is derived from an EMBL/GenBank/DDBJ whole genome shotgun (WGS) entry which is preliminary data.</text>
</comment>
<feature type="domain" description="Ketopantoate reductase C-terminal" evidence="11">
    <location>
        <begin position="204"/>
        <end position="298"/>
    </location>
</feature>
<comment type="catalytic activity">
    <reaction evidence="9">
        <text>(R)-pantoate + NADP(+) = 2-dehydropantoate + NADPH + H(+)</text>
        <dbReference type="Rhea" id="RHEA:16233"/>
        <dbReference type="ChEBI" id="CHEBI:11561"/>
        <dbReference type="ChEBI" id="CHEBI:15378"/>
        <dbReference type="ChEBI" id="CHEBI:15980"/>
        <dbReference type="ChEBI" id="CHEBI:57783"/>
        <dbReference type="ChEBI" id="CHEBI:58349"/>
        <dbReference type="EC" id="1.1.1.169"/>
    </reaction>
</comment>
<dbReference type="GO" id="GO:0050661">
    <property type="term" value="F:NADP binding"/>
    <property type="evidence" value="ECO:0007669"/>
    <property type="project" value="TreeGrafter"/>
</dbReference>
<evidence type="ECO:0000256" key="6">
    <source>
        <dbReference type="ARBA" id="ARBA00022857"/>
    </source>
</evidence>
<comment type="pathway">
    <text evidence="1">Cofactor biosynthesis; (R)-pantothenate biosynthesis; (R)-pantoate from 3-methyl-2-oxobutanoate: step 2/2.</text>
</comment>
<protein>
    <recommendedName>
        <fullName evidence="4">2-dehydropantoate 2-reductase</fullName>
        <ecNumber evidence="3">1.1.1.169</ecNumber>
    </recommendedName>
    <alternativeName>
        <fullName evidence="8">Ketopantoate reductase</fullName>
    </alternativeName>
</protein>
<dbReference type="SUPFAM" id="SSF51735">
    <property type="entry name" value="NAD(P)-binding Rossmann-fold domains"/>
    <property type="match status" value="1"/>
</dbReference>
<evidence type="ECO:0000256" key="5">
    <source>
        <dbReference type="ARBA" id="ARBA00022655"/>
    </source>
</evidence>
<dbReference type="SUPFAM" id="SSF48179">
    <property type="entry name" value="6-phosphogluconate dehydrogenase C-terminal domain-like"/>
    <property type="match status" value="1"/>
</dbReference>
<dbReference type="EMBL" id="PGTB01000045">
    <property type="protein sequence ID" value="PJE36366.1"/>
    <property type="molecule type" value="Genomic_DNA"/>
</dbReference>
<sequence>MRVIVHGIGAIGGTVAATLALAGHEVVGIARGAQLAAIRAQGMVVRTPDRVLTARFDCVADPSEITFRPDDAILLTVKSQQTEAALDQLARAGVTDQPLFCAQNGVANERRALRRFPNVHGVTVMMPADYLTPGEAVCYGTPRHGIFDIGCYPGGTDAADTALAAVLNTAGIAAFADPSVMESKYGKLLMNLQNIVETAIGAGEAARRLHALLEAEAKTVLTAAGITWRDVGASDPRRAELMRMGKVAGVQRAGSSTAQSLARQTGSLETDFLNGEIALLGRLHGVPAPLNTGALRLAARLLREGLAPGALPVSEVEAMLGIQPA</sequence>
<evidence type="ECO:0000256" key="2">
    <source>
        <dbReference type="ARBA" id="ARBA00007870"/>
    </source>
</evidence>
<dbReference type="OrthoDB" id="9796561at2"/>
<dbReference type="UniPathway" id="UPA00028">
    <property type="reaction ID" value="UER00004"/>
</dbReference>
<dbReference type="EC" id="1.1.1.169" evidence="3"/>
<keyword evidence="7" id="KW-0560">Oxidoreductase</keyword>
<evidence type="ECO:0000313" key="12">
    <source>
        <dbReference type="EMBL" id="PJE36366.1"/>
    </source>
</evidence>
<dbReference type="Pfam" id="PF02558">
    <property type="entry name" value="ApbA"/>
    <property type="match status" value="1"/>
</dbReference>
<feature type="domain" description="Ketopantoate reductase N-terminal" evidence="10">
    <location>
        <begin position="4"/>
        <end position="152"/>
    </location>
</feature>
<evidence type="ECO:0000256" key="3">
    <source>
        <dbReference type="ARBA" id="ARBA00013014"/>
    </source>
</evidence>
<evidence type="ECO:0000259" key="10">
    <source>
        <dbReference type="Pfam" id="PF02558"/>
    </source>
</evidence>
<dbReference type="PANTHER" id="PTHR43765">
    <property type="entry name" value="2-DEHYDROPANTOATE 2-REDUCTASE-RELATED"/>
    <property type="match status" value="1"/>
</dbReference>
<dbReference type="AlphaFoldDB" id="A0A2M8J0Q0"/>
<dbReference type="GO" id="GO:0015940">
    <property type="term" value="P:pantothenate biosynthetic process"/>
    <property type="evidence" value="ECO:0007669"/>
    <property type="project" value="UniProtKB-UniPathway"/>
</dbReference>
<evidence type="ECO:0000256" key="4">
    <source>
        <dbReference type="ARBA" id="ARBA00019465"/>
    </source>
</evidence>
<dbReference type="PANTHER" id="PTHR43765:SF2">
    <property type="entry name" value="2-DEHYDROPANTOATE 2-REDUCTASE"/>
    <property type="match status" value="1"/>
</dbReference>
<dbReference type="InterPro" id="IPR050838">
    <property type="entry name" value="Ketopantoate_reductase"/>
</dbReference>
<dbReference type="GO" id="GO:0005737">
    <property type="term" value="C:cytoplasm"/>
    <property type="evidence" value="ECO:0007669"/>
    <property type="project" value="TreeGrafter"/>
</dbReference>
<organism evidence="12 13">
    <name type="scientific">Pseudooceanicola lipolyticus</name>
    <dbReference type="NCBI Taxonomy" id="2029104"/>
    <lineage>
        <taxon>Bacteria</taxon>
        <taxon>Pseudomonadati</taxon>
        <taxon>Pseudomonadota</taxon>
        <taxon>Alphaproteobacteria</taxon>
        <taxon>Rhodobacterales</taxon>
        <taxon>Paracoccaceae</taxon>
        <taxon>Pseudooceanicola</taxon>
    </lineage>
</organism>
<dbReference type="InterPro" id="IPR013332">
    <property type="entry name" value="KPR_N"/>
</dbReference>
<dbReference type="Pfam" id="PF08546">
    <property type="entry name" value="ApbA_C"/>
    <property type="match status" value="1"/>
</dbReference>
<evidence type="ECO:0000256" key="8">
    <source>
        <dbReference type="ARBA" id="ARBA00032024"/>
    </source>
</evidence>
<evidence type="ECO:0000256" key="1">
    <source>
        <dbReference type="ARBA" id="ARBA00004994"/>
    </source>
</evidence>
<dbReference type="RefSeq" id="WP_100162800.1">
    <property type="nucleotide sequence ID" value="NZ_PGTB01000045.1"/>
</dbReference>
<keyword evidence="13" id="KW-1185">Reference proteome</keyword>
<reference evidence="12 13" key="1">
    <citation type="journal article" date="2018" name="Int. J. Syst. Evol. Microbiol.">
        <title>Pseudooceanicola lipolyticus sp. nov., a marine alphaproteobacterium, reclassification of Oceanicola flagellatus as Pseudooceanicola flagellatus comb. nov. and emended description of the genus Pseudooceanicola.</title>
        <authorList>
            <person name="Huang M.-M."/>
            <person name="Guo L.-L."/>
            <person name="Wu Y.-H."/>
            <person name="Lai Q.-L."/>
            <person name="Shao Z.-Z."/>
            <person name="Wang C.-S."/>
            <person name="Wu M."/>
            <person name="Xu X.-W."/>
        </authorList>
    </citation>
    <scope>NUCLEOTIDE SEQUENCE [LARGE SCALE GENOMIC DNA]</scope>
    <source>
        <strain evidence="12 13">157</strain>
    </source>
</reference>
<comment type="similarity">
    <text evidence="2">Belongs to the ketopantoate reductase family.</text>
</comment>